<evidence type="ECO:0000256" key="5">
    <source>
        <dbReference type="ARBA" id="ARBA00022840"/>
    </source>
</evidence>
<name>A0A8S1UHD7_PAROT</name>
<dbReference type="OMA" id="IYYITFQ"/>
<evidence type="ECO:0000256" key="4">
    <source>
        <dbReference type="ARBA" id="ARBA00022777"/>
    </source>
</evidence>
<reference evidence="8" key="1">
    <citation type="submission" date="2021-01" db="EMBL/GenBank/DDBJ databases">
        <authorList>
            <consortium name="Genoscope - CEA"/>
            <person name="William W."/>
        </authorList>
    </citation>
    <scope>NUCLEOTIDE SEQUENCE</scope>
</reference>
<dbReference type="InterPro" id="IPR008271">
    <property type="entry name" value="Ser/Thr_kinase_AS"/>
</dbReference>
<proteinExistence type="predicted"/>
<dbReference type="GO" id="GO:0005524">
    <property type="term" value="F:ATP binding"/>
    <property type="evidence" value="ECO:0007669"/>
    <property type="project" value="UniProtKB-KW"/>
</dbReference>
<dbReference type="PROSITE" id="PS50011">
    <property type="entry name" value="PROTEIN_KINASE_DOM"/>
    <property type="match status" value="1"/>
</dbReference>
<organism evidence="8 9">
    <name type="scientific">Paramecium octaurelia</name>
    <dbReference type="NCBI Taxonomy" id="43137"/>
    <lineage>
        <taxon>Eukaryota</taxon>
        <taxon>Sar</taxon>
        <taxon>Alveolata</taxon>
        <taxon>Ciliophora</taxon>
        <taxon>Intramacronucleata</taxon>
        <taxon>Oligohymenophorea</taxon>
        <taxon>Peniculida</taxon>
        <taxon>Parameciidae</taxon>
        <taxon>Paramecium</taxon>
    </lineage>
</organism>
<dbReference type="OrthoDB" id="309206at2759"/>
<evidence type="ECO:0000259" key="7">
    <source>
        <dbReference type="PROSITE" id="PS50011"/>
    </source>
</evidence>
<evidence type="ECO:0000256" key="2">
    <source>
        <dbReference type="ARBA" id="ARBA00022679"/>
    </source>
</evidence>
<keyword evidence="6" id="KW-0175">Coiled coil</keyword>
<dbReference type="GO" id="GO:0004674">
    <property type="term" value="F:protein serine/threonine kinase activity"/>
    <property type="evidence" value="ECO:0007669"/>
    <property type="project" value="UniProtKB-EC"/>
</dbReference>
<sequence>MNYDVRTIGDYEVHITKCIGQGSYGKVYDGRIISQNRIICVKVLHLTEEKRQMFLREVEILEEIKKVTHPNIVKIYHLAEQNQKIYIFMEKCKENLEQQIQKQKKQNQSFSVDQVLFIAKQICRGYNELRKKNIIHRDIKPENILLGEDGQYKISDYGLSKYQNASESTLRQTQLGTPLFVSPQVLFIGIYSNKADLFSLGLTIYYITFQEPIFKIKTLGELSNELNKIRKGLSLPQIKNQGDQNSKRYLEIFLKKTIAYEEEERLSWDEISRYLEEKNQNSLIFNAPPEQDSNKNKDTLGINLQRMRQNDADSVIYSIKPTKQETTQTLEQQPLEPYIFIKNTNQDSQNISQRFQQNLQIKQNQDQNGRQIQDQNQIIDNLQLPQQQCLETRLNHPQISLFQVQDTQKDVIISDVCDSQFDQSKENNYLKQNNNPNIIKQNISSSQYTQEIIFRRDFQESQDISVVPQNNYDDGLNIGYDNDSYNSANHAQQQIIFLNYPDQLQNQIPQVFKYERRSDCKDFFIKNNQEPSESIINFNNIDPYEDENYCQIQNQLSVSKQNNQQFDEQNCSINYNADGKNNQLYDLDNQLSLNHIDSQSEVISESYKLSETTQRDCLNTQNKLQQTSNSELFEDEDTFNQSLKAKSSIRSQFQSQTQQPNQIPQIKFSSTNKIQSTCPSDMIPQNKISNQTTNLAQFKYVKQNEQAQYGQQIGLNTQEIQSQNLQKERGFQKKIQNFNKQGNNTSYQYNQSKAQEFQNQNGVQKIELSNKIVEFSSSNDTQPENQYLNQQQMISNQNDKIQNGNQNGILEQGQGVARQKIRLVKKVDVSQQTQPLQQVFQIILAKIRLAENVFNSYQVFRTNLKFQKFTKQFEILNYLLHYYQYALIANIRLLLKNDKGLKECYLLKELDQYIVAGQIVDYQKSNQKQINEINEIYQEKLQISTQASKDFQDFLDSRVNNGDMLDVIRFIEEGKFFRYISYIELYEKYFKQIFIKFNSGLNYTELLKFFGYSIKFIKIDKEFPIQNFKIIDPKQIDYMTDSLETLQEFIQSYMNVK</sequence>
<dbReference type="EMBL" id="CAJJDP010000043">
    <property type="protein sequence ID" value="CAD8163627.1"/>
    <property type="molecule type" value="Genomic_DNA"/>
</dbReference>
<dbReference type="PANTHER" id="PTHR43671:SF13">
    <property type="entry name" value="SERINE_THREONINE-PROTEIN KINASE NEK2"/>
    <property type="match status" value="1"/>
</dbReference>
<dbReference type="PANTHER" id="PTHR43671">
    <property type="entry name" value="SERINE/THREONINE-PROTEIN KINASE NEK"/>
    <property type="match status" value="1"/>
</dbReference>
<dbReference type="InterPro" id="IPR050660">
    <property type="entry name" value="NEK_Ser/Thr_kinase"/>
</dbReference>
<evidence type="ECO:0000313" key="9">
    <source>
        <dbReference type="Proteomes" id="UP000683925"/>
    </source>
</evidence>
<keyword evidence="2" id="KW-0808">Transferase</keyword>
<evidence type="ECO:0000313" key="8">
    <source>
        <dbReference type="EMBL" id="CAD8163627.1"/>
    </source>
</evidence>
<keyword evidence="3" id="KW-0547">Nucleotide-binding</keyword>
<keyword evidence="5" id="KW-0067">ATP-binding</keyword>
<dbReference type="CDD" id="cd00180">
    <property type="entry name" value="PKc"/>
    <property type="match status" value="1"/>
</dbReference>
<evidence type="ECO:0000256" key="1">
    <source>
        <dbReference type="ARBA" id="ARBA00012513"/>
    </source>
</evidence>
<comment type="caution">
    <text evidence="8">The sequence shown here is derived from an EMBL/GenBank/DDBJ whole genome shotgun (WGS) entry which is preliminary data.</text>
</comment>
<dbReference type="EC" id="2.7.11.1" evidence="1"/>
<dbReference type="Pfam" id="PF00069">
    <property type="entry name" value="Pkinase"/>
    <property type="match status" value="1"/>
</dbReference>
<dbReference type="AlphaFoldDB" id="A0A8S1UHD7"/>
<feature type="domain" description="Protein kinase" evidence="7">
    <location>
        <begin position="13"/>
        <end position="275"/>
    </location>
</feature>
<evidence type="ECO:0000256" key="6">
    <source>
        <dbReference type="SAM" id="Coils"/>
    </source>
</evidence>
<accession>A0A8S1UHD7</accession>
<protein>
    <recommendedName>
        <fullName evidence="1">non-specific serine/threonine protein kinase</fullName>
        <ecNumber evidence="1">2.7.11.1</ecNumber>
    </recommendedName>
</protein>
<keyword evidence="4" id="KW-0418">Kinase</keyword>
<feature type="coiled-coil region" evidence="6">
    <location>
        <begin position="86"/>
        <end position="113"/>
    </location>
</feature>
<evidence type="ECO:0000256" key="3">
    <source>
        <dbReference type="ARBA" id="ARBA00022741"/>
    </source>
</evidence>
<keyword evidence="9" id="KW-1185">Reference proteome</keyword>
<gene>
    <name evidence="8" type="ORF">POCTA_138.1.T0430260</name>
</gene>
<dbReference type="PROSITE" id="PS00108">
    <property type="entry name" value="PROTEIN_KINASE_ST"/>
    <property type="match status" value="1"/>
</dbReference>
<dbReference type="InterPro" id="IPR000719">
    <property type="entry name" value="Prot_kinase_dom"/>
</dbReference>
<dbReference type="Proteomes" id="UP000683925">
    <property type="component" value="Unassembled WGS sequence"/>
</dbReference>
<dbReference type="SMART" id="SM00220">
    <property type="entry name" value="S_TKc"/>
    <property type="match status" value="1"/>
</dbReference>